<dbReference type="GO" id="GO:0006654">
    <property type="term" value="P:phosphatidic acid biosynthetic process"/>
    <property type="evidence" value="ECO:0007669"/>
    <property type="project" value="TreeGrafter"/>
</dbReference>
<dbReference type="PANTHER" id="PTHR10434:SF11">
    <property type="entry name" value="1-ACYL-SN-GLYCEROL-3-PHOSPHATE ACYLTRANSFERASE"/>
    <property type="match status" value="1"/>
</dbReference>
<protein>
    <submittedName>
        <fullName evidence="6">1-acyl-sn-glycerol-3-phosphate acyltransferase</fullName>
    </submittedName>
</protein>
<dbReference type="Pfam" id="PF01553">
    <property type="entry name" value="Acyltransferase"/>
    <property type="match status" value="1"/>
</dbReference>
<keyword evidence="4" id="KW-0812">Transmembrane</keyword>
<dbReference type="PANTHER" id="PTHR10434">
    <property type="entry name" value="1-ACYL-SN-GLYCEROL-3-PHOSPHATE ACYLTRANSFERASE"/>
    <property type="match status" value="1"/>
</dbReference>
<dbReference type="AlphaFoldDB" id="A0A5B8VQ05"/>
<evidence type="ECO:0000256" key="4">
    <source>
        <dbReference type="SAM" id="Phobius"/>
    </source>
</evidence>
<feature type="domain" description="Phospholipid/glycerol acyltransferase" evidence="5">
    <location>
        <begin position="79"/>
        <end position="193"/>
    </location>
</feature>
<evidence type="ECO:0000313" key="6">
    <source>
        <dbReference type="EMBL" id="QEC73323.1"/>
    </source>
</evidence>
<gene>
    <name evidence="6" type="ORF">FSB73_18255</name>
</gene>
<evidence type="ECO:0000256" key="1">
    <source>
        <dbReference type="ARBA" id="ARBA00005189"/>
    </source>
</evidence>
<reference evidence="6 7" key="1">
    <citation type="journal article" date="2017" name="Int. J. Syst. Evol. Microbiol.">
        <title>Arachidicoccus ginsenosidivorans sp. nov., with ginsenoside-converting activity isolated from ginseng cultivating soil.</title>
        <authorList>
            <person name="Siddiqi M.Z."/>
            <person name="Aslam Z."/>
            <person name="Im W.T."/>
        </authorList>
    </citation>
    <scope>NUCLEOTIDE SEQUENCE [LARGE SCALE GENOMIC DNA]</scope>
    <source>
        <strain evidence="6 7">Gsoil 809</strain>
    </source>
</reference>
<accession>A0A5B8VQ05</accession>
<dbReference type="SUPFAM" id="SSF69593">
    <property type="entry name" value="Glycerol-3-phosphate (1)-acyltransferase"/>
    <property type="match status" value="1"/>
</dbReference>
<dbReference type="GO" id="GO:0003841">
    <property type="term" value="F:1-acylglycerol-3-phosphate O-acyltransferase activity"/>
    <property type="evidence" value="ECO:0007669"/>
    <property type="project" value="TreeGrafter"/>
</dbReference>
<dbReference type="CDD" id="cd07989">
    <property type="entry name" value="LPLAT_AGPAT-like"/>
    <property type="match status" value="1"/>
</dbReference>
<keyword evidence="7" id="KW-1185">Reference proteome</keyword>
<evidence type="ECO:0000256" key="2">
    <source>
        <dbReference type="ARBA" id="ARBA00022679"/>
    </source>
</evidence>
<dbReference type="InterPro" id="IPR002123">
    <property type="entry name" value="Plipid/glycerol_acylTrfase"/>
</dbReference>
<evidence type="ECO:0000256" key="3">
    <source>
        <dbReference type="ARBA" id="ARBA00023315"/>
    </source>
</evidence>
<keyword evidence="4" id="KW-0472">Membrane</keyword>
<proteinExistence type="predicted"/>
<sequence>MRAVLRFIQIIYVVYAIIMFSVLMLFVIPCALLTLVLDNRRGGILIYGACRIWAILWYRLIGFRYKEQYQGTHDRKKAYIFVANHSSYLDIPQLMRAMHQPVRVLGKAELAKVPFFGIIYKAAVITVDRGSIHSKAASLRRLTKVIRQGISIFIFPEGSFNESGQPLARFYDGAFKMALETNTPIKPVLFLDTADRIPPSSLFGMTPGKCRTVYLPEIPVTGYSDKEVGALKEKVFSEMEKALIKFKK</sequence>
<dbReference type="Proteomes" id="UP000321291">
    <property type="component" value="Chromosome"/>
</dbReference>
<evidence type="ECO:0000313" key="7">
    <source>
        <dbReference type="Proteomes" id="UP000321291"/>
    </source>
</evidence>
<dbReference type="EMBL" id="CP042434">
    <property type="protein sequence ID" value="QEC73323.1"/>
    <property type="molecule type" value="Genomic_DNA"/>
</dbReference>
<name>A0A5B8VQ05_9BACT</name>
<keyword evidence="4" id="KW-1133">Transmembrane helix</keyword>
<dbReference type="SMART" id="SM00563">
    <property type="entry name" value="PlsC"/>
    <property type="match status" value="1"/>
</dbReference>
<evidence type="ECO:0000259" key="5">
    <source>
        <dbReference type="SMART" id="SM00563"/>
    </source>
</evidence>
<dbReference type="KEGG" id="agi:FSB73_18255"/>
<dbReference type="RefSeq" id="WP_146785469.1">
    <property type="nucleotide sequence ID" value="NZ_CP042434.1"/>
</dbReference>
<feature type="transmembrane region" description="Helical" evidence="4">
    <location>
        <begin position="12"/>
        <end position="37"/>
    </location>
</feature>
<keyword evidence="2 6" id="KW-0808">Transferase</keyword>
<comment type="pathway">
    <text evidence="1">Lipid metabolism.</text>
</comment>
<dbReference type="OrthoDB" id="9803035at2"/>
<keyword evidence="3 6" id="KW-0012">Acyltransferase</keyword>
<feature type="transmembrane region" description="Helical" evidence="4">
    <location>
        <begin position="43"/>
        <end position="61"/>
    </location>
</feature>
<organism evidence="6 7">
    <name type="scientific">Arachidicoccus ginsenosidivorans</name>
    <dbReference type="NCBI Taxonomy" id="496057"/>
    <lineage>
        <taxon>Bacteria</taxon>
        <taxon>Pseudomonadati</taxon>
        <taxon>Bacteroidota</taxon>
        <taxon>Chitinophagia</taxon>
        <taxon>Chitinophagales</taxon>
        <taxon>Chitinophagaceae</taxon>
        <taxon>Arachidicoccus</taxon>
    </lineage>
</organism>